<evidence type="ECO:0000313" key="8">
    <source>
        <dbReference type="EMBL" id="KAK9064962.1"/>
    </source>
</evidence>
<dbReference type="Proteomes" id="UP001408789">
    <property type="component" value="Unassembled WGS sequence"/>
</dbReference>
<evidence type="ECO:0000313" key="9">
    <source>
        <dbReference type="Proteomes" id="UP001408789"/>
    </source>
</evidence>
<dbReference type="GO" id="GO:0005681">
    <property type="term" value="C:spliceosomal complex"/>
    <property type="evidence" value="ECO:0007669"/>
    <property type="project" value="TreeGrafter"/>
</dbReference>
<evidence type="ECO:0000256" key="3">
    <source>
        <dbReference type="ARBA" id="ARBA00022737"/>
    </source>
</evidence>
<evidence type="ECO:0000256" key="6">
    <source>
        <dbReference type="SAM" id="MobiDB-lite"/>
    </source>
</evidence>
<comment type="caution">
    <text evidence="8">The sequence shown here is derived from an EMBL/GenBank/DDBJ whole genome shotgun (WGS) entry which is preliminary data.</text>
</comment>
<feature type="region of interest" description="Disordered" evidence="6">
    <location>
        <begin position="1"/>
        <end position="23"/>
    </location>
</feature>
<feature type="domain" description="Beta-catenin-like protein 1 N-terminal" evidence="7">
    <location>
        <begin position="26"/>
        <end position="97"/>
    </location>
</feature>
<keyword evidence="5" id="KW-0539">Nucleus</keyword>
<dbReference type="Pfam" id="PF08216">
    <property type="entry name" value="CTNNBL"/>
    <property type="match status" value="1"/>
</dbReference>
<evidence type="ECO:0000259" key="7">
    <source>
        <dbReference type="SMART" id="SM01156"/>
    </source>
</evidence>
<name>A0AAP0GYA5_9ASTR</name>
<evidence type="ECO:0000256" key="1">
    <source>
        <dbReference type="ARBA" id="ARBA00004123"/>
    </source>
</evidence>
<dbReference type="InterPro" id="IPR011989">
    <property type="entry name" value="ARM-like"/>
</dbReference>
<evidence type="ECO:0000256" key="5">
    <source>
        <dbReference type="ARBA" id="ARBA00023242"/>
    </source>
</evidence>
<accession>A0AAP0GYA5</accession>
<dbReference type="SMART" id="SM01156">
    <property type="entry name" value="DUF1716"/>
    <property type="match status" value="1"/>
</dbReference>
<keyword evidence="4" id="KW-0175">Coiled coil</keyword>
<evidence type="ECO:0000256" key="2">
    <source>
        <dbReference type="ARBA" id="ARBA00022553"/>
    </source>
</evidence>
<reference evidence="8 9" key="1">
    <citation type="submission" date="2024-04" db="EMBL/GenBank/DDBJ databases">
        <title>The reference genome of an endangered Asteraceae, Deinandra increscens subsp. villosa, native to the Central Coast of California.</title>
        <authorList>
            <person name="Guilliams M."/>
            <person name="Hasenstab-Lehman K."/>
            <person name="Meyer R."/>
            <person name="Mcevoy S."/>
        </authorList>
    </citation>
    <scope>NUCLEOTIDE SEQUENCE [LARGE SCALE GENOMIC DNA]</scope>
    <source>
        <tissue evidence="8">Leaf</tissue>
    </source>
</reference>
<proteinExistence type="predicted"/>
<dbReference type="PANTHER" id="PTHR14978">
    <property type="entry name" value="BETA-CATENIN-LIKE PROTEIN 1 NUCLEAR ASSOCIATED PROTEIN"/>
    <property type="match status" value="1"/>
</dbReference>
<dbReference type="AlphaFoldDB" id="A0AAP0GYA5"/>
<protein>
    <recommendedName>
        <fullName evidence="7">Beta-catenin-like protein 1 N-terminal domain-containing protein</fullName>
    </recommendedName>
</protein>
<keyword evidence="2" id="KW-0597">Phosphoprotein</keyword>
<sequence length="99" mass="11180">MEGSDEPNHHTAKRKRGGDNLSAVTNGGVDLSLLEELEKSRNSVEALDIKTVKKLVLSFERRLKDNIAARLKYPDQPEKFADSEIDLHEEIEKLNVIPK</sequence>
<dbReference type="EMBL" id="JBCNJP010000017">
    <property type="protein sequence ID" value="KAK9064962.1"/>
    <property type="molecule type" value="Genomic_DNA"/>
</dbReference>
<comment type="subcellular location">
    <subcellularLocation>
        <location evidence="1">Nucleus</location>
    </subcellularLocation>
</comment>
<organism evidence="8 9">
    <name type="scientific">Deinandra increscens subsp. villosa</name>
    <dbReference type="NCBI Taxonomy" id="3103831"/>
    <lineage>
        <taxon>Eukaryota</taxon>
        <taxon>Viridiplantae</taxon>
        <taxon>Streptophyta</taxon>
        <taxon>Embryophyta</taxon>
        <taxon>Tracheophyta</taxon>
        <taxon>Spermatophyta</taxon>
        <taxon>Magnoliopsida</taxon>
        <taxon>eudicotyledons</taxon>
        <taxon>Gunneridae</taxon>
        <taxon>Pentapetalae</taxon>
        <taxon>asterids</taxon>
        <taxon>campanulids</taxon>
        <taxon>Asterales</taxon>
        <taxon>Asteraceae</taxon>
        <taxon>Asteroideae</taxon>
        <taxon>Heliantheae alliance</taxon>
        <taxon>Madieae</taxon>
        <taxon>Madiinae</taxon>
        <taxon>Deinandra</taxon>
    </lineage>
</organism>
<dbReference type="InterPro" id="IPR039678">
    <property type="entry name" value="CTNNBL1"/>
</dbReference>
<dbReference type="PANTHER" id="PTHR14978:SF0">
    <property type="entry name" value="BETA-CATENIN-LIKE PROTEIN 1"/>
    <property type="match status" value="1"/>
</dbReference>
<dbReference type="Gene3D" id="1.25.10.10">
    <property type="entry name" value="Leucine-rich Repeat Variant"/>
    <property type="match status" value="1"/>
</dbReference>
<keyword evidence="3" id="KW-0677">Repeat</keyword>
<keyword evidence="9" id="KW-1185">Reference proteome</keyword>
<dbReference type="InterPro" id="IPR013180">
    <property type="entry name" value="CTNNBL1_N"/>
</dbReference>
<evidence type="ECO:0000256" key="4">
    <source>
        <dbReference type="ARBA" id="ARBA00023054"/>
    </source>
</evidence>
<gene>
    <name evidence="8" type="ORF">SSX86_016345</name>
</gene>